<dbReference type="InterPro" id="IPR045749">
    <property type="entry name" value="DUF6090"/>
</dbReference>
<comment type="caution">
    <text evidence="2">The sequence shown here is derived from an EMBL/GenBank/DDBJ whole genome shotgun (WGS) entry which is preliminary data.</text>
</comment>
<feature type="transmembrane region" description="Helical" evidence="1">
    <location>
        <begin position="6"/>
        <end position="24"/>
    </location>
</feature>
<protein>
    <recommendedName>
        <fullName evidence="4">Lipoprotein</fullName>
    </recommendedName>
</protein>
<gene>
    <name evidence="2" type="ORF">GCM10023315_11740</name>
</gene>
<accession>A0ABP9H964</accession>
<keyword evidence="1" id="KW-0812">Transmembrane</keyword>
<sequence>MKKINWQYAFGEVLIVIIGISIAFSMNKCAETSKDDKLKFQYLSSIKNDLEIDKTNLETNSKELDTKIGTLQKVMPLFNETDPNKKKGIRQIFGIMQLTDFNPKDITYQSMINSGHFSLVNDFELKTTIETHYSDYKTILKDYERQEIIHKQYVGDYFIHNMDYDAMRQGGLGFKDEKLLKNILQSMNGSLILKKQASERGIKSCDSLIKVISEKLNNL</sequence>
<keyword evidence="1" id="KW-0472">Membrane</keyword>
<name>A0ABP9H964_9FLAO</name>
<evidence type="ECO:0000313" key="2">
    <source>
        <dbReference type="EMBL" id="GAA4964556.1"/>
    </source>
</evidence>
<keyword evidence="3" id="KW-1185">Reference proteome</keyword>
<evidence type="ECO:0008006" key="4">
    <source>
        <dbReference type="Google" id="ProtNLM"/>
    </source>
</evidence>
<evidence type="ECO:0000313" key="3">
    <source>
        <dbReference type="Proteomes" id="UP001501692"/>
    </source>
</evidence>
<reference evidence="3" key="1">
    <citation type="journal article" date="2019" name="Int. J. Syst. Evol. Microbiol.">
        <title>The Global Catalogue of Microorganisms (GCM) 10K type strain sequencing project: providing services to taxonomists for standard genome sequencing and annotation.</title>
        <authorList>
            <consortium name="The Broad Institute Genomics Platform"/>
            <consortium name="The Broad Institute Genome Sequencing Center for Infectious Disease"/>
            <person name="Wu L."/>
            <person name="Ma J."/>
        </authorList>
    </citation>
    <scope>NUCLEOTIDE SEQUENCE [LARGE SCALE GENOMIC DNA]</scope>
    <source>
        <strain evidence="3">JCM 18287</strain>
    </source>
</reference>
<keyword evidence="1" id="KW-1133">Transmembrane helix</keyword>
<dbReference type="EMBL" id="BAABJK010000004">
    <property type="protein sequence ID" value="GAA4964556.1"/>
    <property type="molecule type" value="Genomic_DNA"/>
</dbReference>
<evidence type="ECO:0000256" key="1">
    <source>
        <dbReference type="SAM" id="Phobius"/>
    </source>
</evidence>
<proteinExistence type="predicted"/>
<dbReference type="Proteomes" id="UP001501692">
    <property type="component" value="Unassembled WGS sequence"/>
</dbReference>
<dbReference type="RefSeq" id="WP_345165679.1">
    <property type="nucleotide sequence ID" value="NZ_BAABJK010000004.1"/>
</dbReference>
<organism evidence="2 3">
    <name type="scientific">Algibacter aquimarinus</name>
    <dbReference type="NCBI Taxonomy" id="1136748"/>
    <lineage>
        <taxon>Bacteria</taxon>
        <taxon>Pseudomonadati</taxon>
        <taxon>Bacteroidota</taxon>
        <taxon>Flavobacteriia</taxon>
        <taxon>Flavobacteriales</taxon>
        <taxon>Flavobacteriaceae</taxon>
        <taxon>Algibacter</taxon>
    </lineage>
</organism>
<dbReference type="Pfam" id="PF19578">
    <property type="entry name" value="DUF6090"/>
    <property type="match status" value="1"/>
</dbReference>